<feature type="signal peptide" evidence="1">
    <location>
        <begin position="1"/>
        <end position="22"/>
    </location>
</feature>
<organism evidence="2 3">
    <name type="scientific">Tahibacter soli</name>
    <dbReference type="NCBI Taxonomy" id="2983605"/>
    <lineage>
        <taxon>Bacteria</taxon>
        <taxon>Pseudomonadati</taxon>
        <taxon>Pseudomonadota</taxon>
        <taxon>Gammaproteobacteria</taxon>
        <taxon>Lysobacterales</taxon>
        <taxon>Rhodanobacteraceae</taxon>
        <taxon>Tahibacter</taxon>
    </lineage>
</organism>
<proteinExistence type="predicted"/>
<keyword evidence="3" id="KW-1185">Reference proteome</keyword>
<feature type="chain" id="PRO_5040986510" evidence="1">
    <location>
        <begin position="23"/>
        <end position="186"/>
    </location>
</feature>
<dbReference type="PROSITE" id="PS51257">
    <property type="entry name" value="PROKAR_LIPOPROTEIN"/>
    <property type="match status" value="1"/>
</dbReference>
<dbReference type="Proteomes" id="UP001139971">
    <property type="component" value="Unassembled WGS sequence"/>
</dbReference>
<evidence type="ECO:0000313" key="2">
    <source>
        <dbReference type="EMBL" id="MDC8011838.1"/>
    </source>
</evidence>
<evidence type="ECO:0000256" key="1">
    <source>
        <dbReference type="SAM" id="SignalP"/>
    </source>
</evidence>
<gene>
    <name evidence="2" type="ORF">OD750_004685</name>
</gene>
<protein>
    <submittedName>
        <fullName evidence="2">Uncharacterized protein</fullName>
    </submittedName>
</protein>
<sequence>MNALCRMLVFAGLVAACAAAVAAEPELKKLRIPATARVGSDEVGAPAQFELVCHGAKNGALSLALILSSPDAIKTFPLPDFEGPDGIGESNDVARWGVDTRGDAVQASGSIGGWYGVDGDGFLLSRSERAHKATPLATIVAAMGKPEAKRLRLSVASPKGGEALQAQASLDGHQADLAATAKACLP</sequence>
<name>A0A9X3YJE1_9GAMM</name>
<dbReference type="EMBL" id="JAOVZO020000003">
    <property type="protein sequence ID" value="MDC8011838.1"/>
    <property type="molecule type" value="Genomic_DNA"/>
</dbReference>
<keyword evidence="1" id="KW-0732">Signal</keyword>
<reference evidence="2" key="1">
    <citation type="submission" date="2023-02" db="EMBL/GenBank/DDBJ databases">
        <title>Tahibacter soli sp. nov. isolated from soil.</title>
        <authorList>
            <person name="Baek J.H."/>
            <person name="Lee J.K."/>
            <person name="Choi D.G."/>
            <person name="Jeon C.O."/>
        </authorList>
    </citation>
    <scope>NUCLEOTIDE SEQUENCE</scope>
    <source>
        <strain evidence="2">BL</strain>
    </source>
</reference>
<comment type="caution">
    <text evidence="2">The sequence shown here is derived from an EMBL/GenBank/DDBJ whole genome shotgun (WGS) entry which is preliminary data.</text>
</comment>
<evidence type="ECO:0000313" key="3">
    <source>
        <dbReference type="Proteomes" id="UP001139971"/>
    </source>
</evidence>
<accession>A0A9X3YJE1</accession>
<dbReference type="RefSeq" id="WP_263543108.1">
    <property type="nucleotide sequence ID" value="NZ_JAOVZO020000003.1"/>
</dbReference>
<dbReference type="AlphaFoldDB" id="A0A9X3YJE1"/>